<dbReference type="EMBL" id="GHES01039772">
    <property type="protein sequence ID" value="MPA70331.1"/>
    <property type="molecule type" value="Transcribed_RNA"/>
</dbReference>
<proteinExistence type="predicted"/>
<accession>A0A5B7BR18</accession>
<gene>
    <name evidence="1" type="ORF">Din_039772</name>
</gene>
<name>A0A5B7BR18_DAVIN</name>
<sequence>METMDAAIPEVRLVGPVKAEGNAAEVEDFGHHVDEMFAKVDKLEQSLNEVEQFYLTTSKKHLNTSKGSSIAKDKDKDKHIASFKKRLNNASKREAAAVKRMQELMRQFGTILRQAITNALQVFYVILVNELYLSKKRSLSNAAPANTWYWED</sequence>
<organism evidence="1">
    <name type="scientific">Davidia involucrata</name>
    <name type="common">Dove tree</name>
    <dbReference type="NCBI Taxonomy" id="16924"/>
    <lineage>
        <taxon>Eukaryota</taxon>
        <taxon>Viridiplantae</taxon>
        <taxon>Streptophyta</taxon>
        <taxon>Embryophyta</taxon>
        <taxon>Tracheophyta</taxon>
        <taxon>Spermatophyta</taxon>
        <taxon>Magnoliopsida</taxon>
        <taxon>eudicotyledons</taxon>
        <taxon>Gunneridae</taxon>
        <taxon>Pentapetalae</taxon>
        <taxon>asterids</taxon>
        <taxon>Cornales</taxon>
        <taxon>Nyssaceae</taxon>
        <taxon>Davidia</taxon>
    </lineage>
</organism>
<reference evidence="1" key="1">
    <citation type="submission" date="2019-08" db="EMBL/GenBank/DDBJ databases">
        <title>Reference gene set and small RNA set construction with multiple tissues from Davidia involucrata Baill.</title>
        <authorList>
            <person name="Yang H."/>
            <person name="Zhou C."/>
            <person name="Li G."/>
            <person name="Wang J."/>
            <person name="Gao P."/>
            <person name="Wang M."/>
            <person name="Wang R."/>
            <person name="Zhao Y."/>
        </authorList>
    </citation>
    <scope>NUCLEOTIDE SEQUENCE</scope>
    <source>
        <tissue evidence="1">Mixed with DoveR01_LX</tissue>
    </source>
</reference>
<evidence type="ECO:0000313" key="1">
    <source>
        <dbReference type="EMBL" id="MPA70331.1"/>
    </source>
</evidence>
<dbReference type="AlphaFoldDB" id="A0A5B7BR18"/>
<protein>
    <submittedName>
        <fullName evidence="1">Putative transcription factor GTE6</fullName>
    </submittedName>
</protein>